<organism evidence="2">
    <name type="scientific">mine drainage metagenome</name>
    <dbReference type="NCBI Taxonomy" id="410659"/>
    <lineage>
        <taxon>unclassified sequences</taxon>
        <taxon>metagenomes</taxon>
        <taxon>ecological metagenomes</taxon>
    </lineage>
</organism>
<sequence length="277" mass="29767">MLVDGHRQPLGGLTGGFVDVSTIPWIAVKRIEVLPDGASALYGADAVAGVVNIMMRNGFQGAETLVRYGSAINGRSEWMFGQLFGTHWRGGHGMIAYEYTDATPLAASARAYAANADKTPFGGANYDSYYTDPGNILNPLTLQPAYGIPSGQNGTALTPAALATRINLQNPLVDFQIFPERVANELYGSASQRVGARVELFVQARYAERDVNQSTLPNDAVLQVPPSNPYFVNPYPSVPYTLVAYSFLHDLGPTRFAALSRVYDGTVGATAQLGRGW</sequence>
<name>T1BSW4_9ZZZZ</name>
<protein>
    <submittedName>
        <fullName evidence="2">TonB-dependent receptor</fullName>
    </submittedName>
</protein>
<dbReference type="AlphaFoldDB" id="T1BSW4"/>
<dbReference type="Gene3D" id="2.170.130.10">
    <property type="entry name" value="TonB-dependent receptor, plug domain"/>
    <property type="match status" value="1"/>
</dbReference>
<evidence type="ECO:0000259" key="1">
    <source>
        <dbReference type="Pfam" id="PF07715"/>
    </source>
</evidence>
<evidence type="ECO:0000313" key="2">
    <source>
        <dbReference type="EMBL" id="EQD71598.1"/>
    </source>
</evidence>
<gene>
    <name evidence="2" type="ORF">B1A_05720</name>
</gene>
<dbReference type="PANTHER" id="PTHR47234:SF3">
    <property type="entry name" value="SECRETIN_TONB SHORT N-TERMINAL DOMAIN-CONTAINING PROTEIN"/>
    <property type="match status" value="1"/>
</dbReference>
<dbReference type="SUPFAM" id="SSF56935">
    <property type="entry name" value="Porins"/>
    <property type="match status" value="1"/>
</dbReference>
<dbReference type="InterPro" id="IPR012910">
    <property type="entry name" value="Plug_dom"/>
</dbReference>
<dbReference type="EMBL" id="AUZX01004173">
    <property type="protein sequence ID" value="EQD71598.1"/>
    <property type="molecule type" value="Genomic_DNA"/>
</dbReference>
<dbReference type="Pfam" id="PF07715">
    <property type="entry name" value="Plug"/>
    <property type="match status" value="1"/>
</dbReference>
<feature type="non-terminal residue" evidence="2">
    <location>
        <position position="277"/>
    </location>
</feature>
<dbReference type="PANTHER" id="PTHR47234">
    <property type="match status" value="1"/>
</dbReference>
<keyword evidence="2" id="KW-0675">Receptor</keyword>
<feature type="domain" description="TonB-dependent receptor plug" evidence="1">
    <location>
        <begin position="1"/>
        <end position="50"/>
    </location>
</feature>
<comment type="caution">
    <text evidence="2">The sequence shown here is derived from an EMBL/GenBank/DDBJ whole genome shotgun (WGS) entry which is preliminary data.</text>
</comment>
<proteinExistence type="predicted"/>
<dbReference type="InterPro" id="IPR037066">
    <property type="entry name" value="Plug_dom_sf"/>
</dbReference>
<reference evidence="2" key="2">
    <citation type="journal article" date="2014" name="ISME J.">
        <title>Microbial stratification in low pH oxic and suboxic macroscopic growths along an acid mine drainage.</title>
        <authorList>
            <person name="Mendez-Garcia C."/>
            <person name="Mesa V."/>
            <person name="Sprenger R.R."/>
            <person name="Richter M."/>
            <person name="Diez M.S."/>
            <person name="Solano J."/>
            <person name="Bargiela R."/>
            <person name="Golyshina O.V."/>
            <person name="Manteca A."/>
            <person name="Ramos J.L."/>
            <person name="Gallego J.R."/>
            <person name="Llorente I."/>
            <person name="Martins Dos Santos V.A."/>
            <person name="Jensen O.N."/>
            <person name="Pelaez A.I."/>
            <person name="Sanchez J."/>
            <person name="Ferrer M."/>
        </authorList>
    </citation>
    <scope>NUCLEOTIDE SEQUENCE</scope>
</reference>
<reference evidence="2" key="1">
    <citation type="submission" date="2013-08" db="EMBL/GenBank/DDBJ databases">
        <authorList>
            <person name="Mendez C."/>
            <person name="Richter M."/>
            <person name="Ferrer M."/>
            <person name="Sanchez J."/>
        </authorList>
    </citation>
    <scope>NUCLEOTIDE SEQUENCE</scope>
</reference>
<accession>T1BSW4</accession>